<evidence type="ECO:0000313" key="8">
    <source>
        <dbReference type="Proteomes" id="UP000291562"/>
    </source>
</evidence>
<comment type="similarity">
    <text evidence="5">Belongs to the AB hydrolase superfamily. Carboxylesterase BioH family.</text>
</comment>
<feature type="binding site" evidence="5">
    <location>
        <position position="18"/>
    </location>
    <ligand>
        <name>substrate</name>
    </ligand>
</feature>
<dbReference type="Gene3D" id="3.40.50.1820">
    <property type="entry name" value="alpha/beta hydrolase"/>
    <property type="match status" value="1"/>
</dbReference>
<evidence type="ECO:0000256" key="3">
    <source>
        <dbReference type="ARBA" id="ARBA00022756"/>
    </source>
</evidence>
<comment type="pathway">
    <text evidence="5">Cofactor biosynthesis; biotin biosynthesis.</text>
</comment>
<dbReference type="OrthoDB" id="9780744at2"/>
<dbReference type="Pfam" id="PF12697">
    <property type="entry name" value="Abhydrolase_6"/>
    <property type="match status" value="1"/>
</dbReference>
<comment type="subunit">
    <text evidence="5">Monomer.</text>
</comment>
<dbReference type="SUPFAM" id="SSF53474">
    <property type="entry name" value="alpha/beta-Hydrolases"/>
    <property type="match status" value="1"/>
</dbReference>
<feature type="active site" evidence="5">
    <location>
        <position position="204"/>
    </location>
</feature>
<keyword evidence="4 5" id="KW-0378">Hydrolase</keyword>
<feature type="active site" evidence="5">
    <location>
        <position position="232"/>
    </location>
</feature>
<dbReference type="PANTHER" id="PTHR43798">
    <property type="entry name" value="MONOACYLGLYCEROL LIPASE"/>
    <property type="match status" value="1"/>
</dbReference>
<dbReference type="GO" id="GO:0016020">
    <property type="term" value="C:membrane"/>
    <property type="evidence" value="ECO:0007669"/>
    <property type="project" value="TreeGrafter"/>
</dbReference>
<gene>
    <name evidence="5 7" type="primary">bioH</name>
    <name evidence="7" type="ORF">ELE36_19435</name>
</gene>
<comment type="subcellular location">
    <subcellularLocation>
        <location evidence="5">Cytoplasm</location>
    </subcellularLocation>
</comment>
<evidence type="ECO:0000256" key="1">
    <source>
        <dbReference type="ARBA" id="ARBA00022487"/>
    </source>
</evidence>
<feature type="binding site" evidence="5">
    <location>
        <position position="232"/>
    </location>
    <ligand>
        <name>substrate</name>
    </ligand>
</feature>
<dbReference type="GO" id="GO:0009102">
    <property type="term" value="P:biotin biosynthetic process"/>
    <property type="evidence" value="ECO:0007669"/>
    <property type="project" value="UniProtKB-UniRule"/>
</dbReference>
<dbReference type="GO" id="GO:0005737">
    <property type="term" value="C:cytoplasm"/>
    <property type="evidence" value="ECO:0007669"/>
    <property type="project" value="UniProtKB-SubCell"/>
</dbReference>
<dbReference type="Proteomes" id="UP000291562">
    <property type="component" value="Chromosome"/>
</dbReference>
<sequence length="255" mass="27870">MNIEITGTGRDLVLIHGWAMHSGIFAPLTEILAQRFRLHLVDLPGHGASPERDVALTLDDCVSRIAIATPPAIWIGWSLGGLVALRAALDVSPQVRGLVMIASSPRFVIGPDWPHAVAPEVFEQFGADLGRDYRGTLDRFLALEVHGSDCARDELRELRERLFERGEPALRVLQDGLNLLEPSDMRAELAQLDVPSLWLAGARDRLIPWQAMQWAAQHSRNARFEKIAGGGHAPFIGHADVVAHAISAFADSLPA</sequence>
<dbReference type="PANTHER" id="PTHR43798:SF31">
    <property type="entry name" value="AB HYDROLASE SUPERFAMILY PROTEIN YCLE"/>
    <property type="match status" value="1"/>
</dbReference>
<evidence type="ECO:0000256" key="2">
    <source>
        <dbReference type="ARBA" id="ARBA00022490"/>
    </source>
</evidence>
<keyword evidence="3 5" id="KW-0093">Biotin biosynthesis</keyword>
<keyword evidence="2 5" id="KW-0963">Cytoplasm</keyword>
<dbReference type="InterPro" id="IPR029058">
    <property type="entry name" value="AB_hydrolase_fold"/>
</dbReference>
<evidence type="ECO:0000313" key="7">
    <source>
        <dbReference type="EMBL" id="QBB72367.1"/>
    </source>
</evidence>
<comment type="caution">
    <text evidence="5">Lacks conserved residue(s) required for the propagation of feature annotation.</text>
</comment>
<dbReference type="NCBIfam" id="TIGR01738">
    <property type="entry name" value="bioH"/>
    <property type="match status" value="1"/>
</dbReference>
<dbReference type="EC" id="3.1.1.85" evidence="5"/>
<comment type="catalytic activity">
    <reaction evidence="5">
        <text>6-carboxyhexanoyl-[ACP] methyl ester + H2O = 6-carboxyhexanoyl-[ACP] + methanol + H(+)</text>
        <dbReference type="Rhea" id="RHEA:42700"/>
        <dbReference type="Rhea" id="RHEA-COMP:9955"/>
        <dbReference type="Rhea" id="RHEA-COMP:10186"/>
        <dbReference type="ChEBI" id="CHEBI:15377"/>
        <dbReference type="ChEBI" id="CHEBI:15378"/>
        <dbReference type="ChEBI" id="CHEBI:17790"/>
        <dbReference type="ChEBI" id="CHEBI:78846"/>
        <dbReference type="ChEBI" id="CHEBI:82735"/>
        <dbReference type="EC" id="3.1.1.85"/>
    </reaction>
</comment>
<feature type="active site" description="Nucleophile" evidence="5">
    <location>
        <position position="78"/>
    </location>
</feature>
<proteinExistence type="inferred from homology"/>
<dbReference type="GO" id="GO:0090499">
    <property type="term" value="F:pimelyl-[acyl-carrier protein] methyl ester esterase activity"/>
    <property type="evidence" value="ECO:0007669"/>
    <property type="project" value="UniProtKB-EC"/>
</dbReference>
<evidence type="ECO:0000259" key="6">
    <source>
        <dbReference type="Pfam" id="PF12697"/>
    </source>
</evidence>
<dbReference type="KEGG" id="xbc:ELE36_19435"/>
<comment type="function">
    <text evidence="5">The physiological role of BioH is to remove the methyl group introduced by BioC when the pimeloyl moiety is complete. It allows to synthesize pimeloyl-ACP via the fatty acid synthetic pathway through the hydrolysis of the ester bonds of pimeloyl-ACP esters.</text>
</comment>
<dbReference type="EMBL" id="CP035704">
    <property type="protein sequence ID" value="QBB72367.1"/>
    <property type="molecule type" value="Genomic_DNA"/>
</dbReference>
<protein>
    <recommendedName>
        <fullName evidence="5">Pimeloyl-[acyl-carrier protein] methyl ester esterase</fullName>
        <ecNumber evidence="5">3.1.1.85</ecNumber>
    </recommendedName>
    <alternativeName>
        <fullName evidence="5">Biotin synthesis protein BioH</fullName>
    </alternativeName>
    <alternativeName>
        <fullName evidence="5">Carboxylesterase BioH</fullName>
    </alternativeName>
</protein>
<keyword evidence="8" id="KW-1185">Reference proteome</keyword>
<dbReference type="RefSeq" id="WP_129836263.1">
    <property type="nucleotide sequence ID" value="NZ_CP035704.1"/>
</dbReference>
<dbReference type="InterPro" id="IPR010076">
    <property type="entry name" value="BioH"/>
</dbReference>
<dbReference type="HAMAP" id="MF_01260">
    <property type="entry name" value="Carboxylester"/>
    <property type="match status" value="1"/>
</dbReference>
<evidence type="ECO:0000256" key="4">
    <source>
        <dbReference type="ARBA" id="ARBA00022801"/>
    </source>
</evidence>
<accession>A0A411HPF5</accession>
<organism evidence="7 8">
    <name type="scientific">Pseudolysobacter antarcticus</name>
    <dbReference type="NCBI Taxonomy" id="2511995"/>
    <lineage>
        <taxon>Bacteria</taxon>
        <taxon>Pseudomonadati</taxon>
        <taxon>Pseudomonadota</taxon>
        <taxon>Gammaproteobacteria</taxon>
        <taxon>Lysobacterales</taxon>
        <taxon>Rhodanobacteraceae</taxon>
        <taxon>Pseudolysobacter</taxon>
    </lineage>
</organism>
<reference evidence="7 8" key="1">
    <citation type="submission" date="2019-01" db="EMBL/GenBank/DDBJ databases">
        <title>Pseudolysobacter antarctica gen. nov., sp. nov., isolated from Fildes Peninsula, Antarctica.</title>
        <authorList>
            <person name="Wei Z."/>
            <person name="Peng F."/>
        </authorList>
    </citation>
    <scope>NUCLEOTIDE SEQUENCE [LARGE SCALE GENOMIC DNA]</scope>
    <source>
        <strain evidence="7 8">AQ6-296</strain>
    </source>
</reference>
<dbReference type="UniPathway" id="UPA00078"/>
<dbReference type="InterPro" id="IPR050266">
    <property type="entry name" value="AB_hydrolase_sf"/>
</dbReference>
<evidence type="ECO:0000256" key="5">
    <source>
        <dbReference type="HAMAP-Rule" id="MF_01260"/>
    </source>
</evidence>
<name>A0A411HPF5_9GAMM</name>
<keyword evidence="1 5" id="KW-0719">Serine esterase</keyword>
<dbReference type="InterPro" id="IPR000073">
    <property type="entry name" value="AB_hydrolase_1"/>
</dbReference>
<dbReference type="AlphaFoldDB" id="A0A411HPF5"/>
<feature type="domain" description="AB hydrolase-1" evidence="6">
    <location>
        <begin position="12"/>
        <end position="244"/>
    </location>
</feature>
<feature type="binding site" evidence="5">
    <location>
        <begin position="78"/>
        <end position="79"/>
    </location>
    <ligand>
        <name>substrate</name>
    </ligand>
</feature>